<evidence type="ECO:0000313" key="2">
    <source>
        <dbReference type="EMBL" id="KAF2018944.1"/>
    </source>
</evidence>
<dbReference type="RefSeq" id="XP_033387283.1">
    <property type="nucleotide sequence ID" value="XM_033533591.1"/>
</dbReference>
<organism evidence="2 3">
    <name type="scientific">Aaosphaeria arxii CBS 175.79</name>
    <dbReference type="NCBI Taxonomy" id="1450172"/>
    <lineage>
        <taxon>Eukaryota</taxon>
        <taxon>Fungi</taxon>
        <taxon>Dikarya</taxon>
        <taxon>Ascomycota</taxon>
        <taxon>Pezizomycotina</taxon>
        <taxon>Dothideomycetes</taxon>
        <taxon>Pleosporomycetidae</taxon>
        <taxon>Pleosporales</taxon>
        <taxon>Pleosporales incertae sedis</taxon>
        <taxon>Aaosphaeria</taxon>
    </lineage>
</organism>
<accession>A0A6A5Y2Z3</accession>
<dbReference type="OrthoDB" id="3779046at2759"/>
<gene>
    <name evidence="2" type="ORF">BU24DRAFT_489000</name>
</gene>
<evidence type="ECO:0000256" key="1">
    <source>
        <dbReference type="SAM" id="SignalP"/>
    </source>
</evidence>
<evidence type="ECO:0000313" key="3">
    <source>
        <dbReference type="Proteomes" id="UP000799778"/>
    </source>
</evidence>
<protein>
    <submittedName>
        <fullName evidence="2">Uncharacterized protein</fullName>
    </submittedName>
</protein>
<keyword evidence="1" id="KW-0732">Signal</keyword>
<feature type="chain" id="PRO_5025603342" evidence="1">
    <location>
        <begin position="23"/>
        <end position="201"/>
    </location>
</feature>
<dbReference type="AlphaFoldDB" id="A0A6A5Y2Z3"/>
<keyword evidence="3" id="KW-1185">Reference proteome</keyword>
<proteinExistence type="predicted"/>
<dbReference type="EMBL" id="ML978067">
    <property type="protein sequence ID" value="KAF2018944.1"/>
    <property type="molecule type" value="Genomic_DNA"/>
</dbReference>
<reference evidence="2" key="1">
    <citation type="journal article" date="2020" name="Stud. Mycol.">
        <title>101 Dothideomycetes genomes: a test case for predicting lifestyles and emergence of pathogens.</title>
        <authorList>
            <person name="Haridas S."/>
            <person name="Albert R."/>
            <person name="Binder M."/>
            <person name="Bloem J."/>
            <person name="Labutti K."/>
            <person name="Salamov A."/>
            <person name="Andreopoulos B."/>
            <person name="Baker S."/>
            <person name="Barry K."/>
            <person name="Bills G."/>
            <person name="Bluhm B."/>
            <person name="Cannon C."/>
            <person name="Castanera R."/>
            <person name="Culley D."/>
            <person name="Daum C."/>
            <person name="Ezra D."/>
            <person name="Gonzalez J."/>
            <person name="Henrissat B."/>
            <person name="Kuo A."/>
            <person name="Liang C."/>
            <person name="Lipzen A."/>
            <person name="Lutzoni F."/>
            <person name="Magnuson J."/>
            <person name="Mondo S."/>
            <person name="Nolan M."/>
            <person name="Ohm R."/>
            <person name="Pangilinan J."/>
            <person name="Park H.-J."/>
            <person name="Ramirez L."/>
            <person name="Alfaro M."/>
            <person name="Sun H."/>
            <person name="Tritt A."/>
            <person name="Yoshinaga Y."/>
            <person name="Zwiers L.-H."/>
            <person name="Turgeon B."/>
            <person name="Goodwin S."/>
            <person name="Spatafora J."/>
            <person name="Crous P."/>
            <person name="Grigoriev I."/>
        </authorList>
    </citation>
    <scope>NUCLEOTIDE SEQUENCE</scope>
    <source>
        <strain evidence="2">CBS 175.79</strain>
    </source>
</reference>
<feature type="signal peptide" evidence="1">
    <location>
        <begin position="1"/>
        <end position="22"/>
    </location>
</feature>
<dbReference type="Proteomes" id="UP000799778">
    <property type="component" value="Unassembled WGS sequence"/>
</dbReference>
<sequence>MTGFRNLWRVAGMCMLLPLVTARDIDCSMSDSTRCDCIYQNGADNTMGGTDCRVCKVDGNFYCVLWGSPGWMYGPLCDATQCPPGTTWLDGKISPGNCYCDWNVKPHDRYPCPTPAGDCKCSYDDITPSGTTTSTLPGATCVICPEGPAAGGYYCTERGNRANKYGPVCMGNELGPQCTGKGCVCNWMTTMDGPGWRNDTV</sequence>
<name>A0A6A5Y2Z3_9PLEO</name>
<dbReference type="GeneID" id="54290988"/>